<evidence type="ECO:0000256" key="1">
    <source>
        <dbReference type="ARBA" id="ARBA00001713"/>
    </source>
</evidence>
<dbReference type="UniPathway" id="UPA00115">
    <property type="reaction ID" value="UER00412"/>
</dbReference>
<protein>
    <recommendedName>
        <fullName evidence="5">Ribose-5-phosphate isomerase</fullName>
        <ecNumber evidence="4">5.3.1.6</ecNumber>
    </recommendedName>
    <alternativeName>
        <fullName evidence="8">D-ribose-5-phosphate ketol-isomerase</fullName>
    </alternativeName>
    <alternativeName>
        <fullName evidence="7">Phosphoriboisomerase</fullName>
    </alternativeName>
</protein>
<dbReference type="PANTHER" id="PTHR11934">
    <property type="entry name" value="RIBOSE-5-PHOSPHATE ISOMERASE"/>
    <property type="match status" value="1"/>
</dbReference>
<dbReference type="Gene3D" id="3.30.70.260">
    <property type="match status" value="1"/>
</dbReference>
<dbReference type="GO" id="GO:0008615">
    <property type="term" value="P:pyridoxine biosynthetic process"/>
    <property type="evidence" value="ECO:0007669"/>
    <property type="project" value="EnsemblFungi"/>
</dbReference>
<dbReference type="EC" id="5.3.1.6" evidence="4"/>
<evidence type="ECO:0000313" key="9">
    <source>
        <dbReference type="EMBL" id="KTW27527.1"/>
    </source>
</evidence>
<dbReference type="GO" id="GO:0009052">
    <property type="term" value="P:pentose-phosphate shunt, non-oxidative branch"/>
    <property type="evidence" value="ECO:0007669"/>
    <property type="project" value="InterPro"/>
</dbReference>
<accession>A0A0W4ZGM9</accession>
<dbReference type="CDD" id="cd01398">
    <property type="entry name" value="RPI_A"/>
    <property type="match status" value="1"/>
</dbReference>
<dbReference type="OrthoDB" id="1555531at2759"/>
<dbReference type="RefSeq" id="XP_018228497.1">
    <property type="nucleotide sequence ID" value="XM_018375289.1"/>
</dbReference>
<gene>
    <name evidence="9" type="ORF">T551_03026</name>
</gene>
<comment type="catalytic activity">
    <reaction evidence="1">
        <text>aldehydo-D-ribose 5-phosphate = D-ribulose 5-phosphate</text>
        <dbReference type="Rhea" id="RHEA:14657"/>
        <dbReference type="ChEBI" id="CHEBI:58121"/>
        <dbReference type="ChEBI" id="CHEBI:58273"/>
        <dbReference type="EC" id="5.3.1.6"/>
    </reaction>
</comment>
<keyword evidence="6 9" id="KW-0413">Isomerase</keyword>
<dbReference type="Proteomes" id="UP000053447">
    <property type="component" value="Unassembled WGS sequence"/>
</dbReference>
<dbReference type="GO" id="GO:0005737">
    <property type="term" value="C:cytoplasm"/>
    <property type="evidence" value="ECO:0007669"/>
    <property type="project" value="TreeGrafter"/>
</dbReference>
<dbReference type="GeneID" id="28941544"/>
<dbReference type="InterPro" id="IPR004788">
    <property type="entry name" value="Ribose5P_isomerase_type_A"/>
</dbReference>
<dbReference type="Pfam" id="PF06026">
    <property type="entry name" value="Rib_5-P_isom_A"/>
    <property type="match status" value="1"/>
</dbReference>
<dbReference type="InterPro" id="IPR037171">
    <property type="entry name" value="NagB/RpiA_transferase-like"/>
</dbReference>
<comment type="similarity">
    <text evidence="3">Belongs to the ribose 5-phosphate isomerase family.</text>
</comment>
<keyword evidence="10" id="KW-1185">Reference proteome</keyword>
<dbReference type="VEuPathDB" id="FungiDB:T551_03026"/>
<evidence type="ECO:0000256" key="6">
    <source>
        <dbReference type="ARBA" id="ARBA00023235"/>
    </source>
</evidence>
<sequence>MSQHINIAWEKYSAVKIEEAKRCAAYAAVDDNFSEEIKVIGIGSGTTIAYVVERIAQKQGSQNMIFIPTGFQSRQLILDASLSLGDVDAYSSIDLVFDGADEIDENLNCIKGGGACLFQEKLIAVSAKKRIIIADYRKKSSVLGDKWQQGIPVEVVPIAYSRVMNSLIQLGALNPKLRLCNIYKAGPVITDHGNFIIDAPFGKINNPSVLEKSIKMLIGVVEVGLFINIADIIYFGNENGDVVCLFILLLVFSYYSLDCLP</sequence>
<dbReference type="SUPFAM" id="SSF100950">
    <property type="entry name" value="NagB/RpiA/CoA transferase-like"/>
    <property type="match status" value="1"/>
</dbReference>
<proteinExistence type="inferred from homology"/>
<comment type="pathway">
    <text evidence="2">Carbohydrate degradation; pentose phosphate pathway; D-ribose 5-phosphate from D-ribulose 5-phosphate (non-oxidative stage): step 1/1.</text>
</comment>
<dbReference type="NCBIfam" id="NF001924">
    <property type="entry name" value="PRK00702.1"/>
    <property type="match status" value="1"/>
</dbReference>
<evidence type="ECO:0000256" key="7">
    <source>
        <dbReference type="ARBA" id="ARBA00029734"/>
    </source>
</evidence>
<dbReference type="PANTHER" id="PTHR11934:SF0">
    <property type="entry name" value="RIBOSE-5-PHOSPHATE ISOMERASE"/>
    <property type="match status" value="1"/>
</dbReference>
<dbReference type="GO" id="GO:0006014">
    <property type="term" value="P:D-ribose metabolic process"/>
    <property type="evidence" value="ECO:0007669"/>
    <property type="project" value="TreeGrafter"/>
</dbReference>
<evidence type="ECO:0000256" key="5">
    <source>
        <dbReference type="ARBA" id="ARBA00019150"/>
    </source>
</evidence>
<dbReference type="NCBIfam" id="TIGR00021">
    <property type="entry name" value="rpiA"/>
    <property type="match status" value="1"/>
</dbReference>
<comment type="caution">
    <text evidence="9">The sequence shown here is derived from an EMBL/GenBank/DDBJ whole genome shotgun (WGS) entry which is preliminary data.</text>
</comment>
<dbReference type="STRING" id="1408657.A0A0W4ZGM9"/>
<evidence type="ECO:0000256" key="2">
    <source>
        <dbReference type="ARBA" id="ARBA00004988"/>
    </source>
</evidence>
<dbReference type="GO" id="GO:0004751">
    <property type="term" value="F:ribose-5-phosphate isomerase activity"/>
    <property type="evidence" value="ECO:0007669"/>
    <property type="project" value="UniProtKB-EC"/>
</dbReference>
<dbReference type="Gene3D" id="3.40.50.1360">
    <property type="match status" value="1"/>
</dbReference>
<dbReference type="SUPFAM" id="SSF75445">
    <property type="entry name" value="D-ribose-5-phosphate isomerase (RpiA), lid domain"/>
    <property type="match status" value="1"/>
</dbReference>
<evidence type="ECO:0000313" key="10">
    <source>
        <dbReference type="Proteomes" id="UP000053447"/>
    </source>
</evidence>
<organism evidence="9 10">
    <name type="scientific">Pneumocystis jirovecii (strain RU7)</name>
    <name type="common">Human pneumocystis pneumonia agent</name>
    <dbReference type="NCBI Taxonomy" id="1408657"/>
    <lineage>
        <taxon>Eukaryota</taxon>
        <taxon>Fungi</taxon>
        <taxon>Dikarya</taxon>
        <taxon>Ascomycota</taxon>
        <taxon>Taphrinomycotina</taxon>
        <taxon>Pneumocystomycetes</taxon>
        <taxon>Pneumocystaceae</taxon>
        <taxon>Pneumocystis</taxon>
    </lineage>
</organism>
<dbReference type="FunFam" id="3.40.50.1360:FF:000014">
    <property type="entry name" value="Ribose 5-phosphate isomerase"/>
    <property type="match status" value="1"/>
</dbReference>
<dbReference type="AlphaFoldDB" id="A0A0W4ZGM9"/>
<evidence type="ECO:0000256" key="4">
    <source>
        <dbReference type="ARBA" id="ARBA00011959"/>
    </source>
</evidence>
<evidence type="ECO:0000256" key="3">
    <source>
        <dbReference type="ARBA" id="ARBA00008088"/>
    </source>
</evidence>
<reference evidence="10" key="1">
    <citation type="journal article" date="2016" name="Nat. Commun.">
        <title>Genome analysis of three Pneumocystis species reveals adaptation mechanisms to life exclusively in mammalian hosts.</title>
        <authorList>
            <person name="Ma L."/>
            <person name="Chen Z."/>
            <person name="Huang D.W."/>
            <person name="Kutty G."/>
            <person name="Ishihara M."/>
            <person name="Wang H."/>
            <person name="Abouelleil A."/>
            <person name="Bishop L."/>
            <person name="Davey E."/>
            <person name="Deng R."/>
            <person name="Deng X."/>
            <person name="Fan L."/>
            <person name="Fantoni G."/>
            <person name="Fitzgerald M."/>
            <person name="Gogineni E."/>
            <person name="Goldberg J.M."/>
            <person name="Handley G."/>
            <person name="Hu X."/>
            <person name="Huber C."/>
            <person name="Jiao X."/>
            <person name="Jones K."/>
            <person name="Levin J.Z."/>
            <person name="Liu Y."/>
            <person name="Macdonald P."/>
            <person name="Melnikov A."/>
            <person name="Raley C."/>
            <person name="Sassi M."/>
            <person name="Sherman B.T."/>
            <person name="Song X."/>
            <person name="Sykes S."/>
            <person name="Tran B."/>
            <person name="Walsh L."/>
            <person name="Xia Y."/>
            <person name="Yang J."/>
            <person name="Young S."/>
            <person name="Zeng Q."/>
            <person name="Zheng X."/>
            <person name="Stephens R."/>
            <person name="Nusbaum C."/>
            <person name="Birren B.W."/>
            <person name="Azadi P."/>
            <person name="Lempicki R.A."/>
            <person name="Cuomo C.A."/>
            <person name="Kovacs J.A."/>
        </authorList>
    </citation>
    <scope>NUCLEOTIDE SEQUENCE [LARGE SCALE GENOMIC DNA]</scope>
    <source>
        <strain evidence="10">RU7</strain>
    </source>
</reference>
<name>A0A0W4ZGM9_PNEJ7</name>
<evidence type="ECO:0000256" key="8">
    <source>
        <dbReference type="ARBA" id="ARBA00032273"/>
    </source>
</evidence>
<dbReference type="EMBL" id="LFWA01000014">
    <property type="protein sequence ID" value="KTW27527.1"/>
    <property type="molecule type" value="Genomic_DNA"/>
</dbReference>
<dbReference type="FunFam" id="3.30.70.260:FF:000018">
    <property type="entry name" value="Ribose-5-phosphate isomerase A"/>
    <property type="match status" value="1"/>
</dbReference>
<dbReference type="eggNOG" id="KOG3075">
    <property type="taxonomic scope" value="Eukaryota"/>
</dbReference>